<organism evidence="2">
    <name type="scientific">marine metagenome</name>
    <dbReference type="NCBI Taxonomy" id="408172"/>
    <lineage>
        <taxon>unclassified sequences</taxon>
        <taxon>metagenomes</taxon>
        <taxon>ecological metagenomes</taxon>
    </lineage>
</organism>
<sequence>MKDKFGREWEMVTLEDKKKKKKEKNKILYPKTEDSIEEQMSEMFEDDRPKSME</sequence>
<dbReference type="AlphaFoldDB" id="A0A381NF26"/>
<protein>
    <submittedName>
        <fullName evidence="2">Uncharacterized protein</fullName>
    </submittedName>
</protein>
<proteinExistence type="predicted"/>
<gene>
    <name evidence="2" type="ORF">METZ01_LOCUS6015</name>
</gene>
<dbReference type="EMBL" id="UINC01000317">
    <property type="protein sequence ID" value="SUZ53161.1"/>
    <property type="molecule type" value="Genomic_DNA"/>
</dbReference>
<accession>A0A381NF26</accession>
<feature type="compositionally biased region" description="Acidic residues" evidence="1">
    <location>
        <begin position="35"/>
        <end position="45"/>
    </location>
</feature>
<evidence type="ECO:0000256" key="1">
    <source>
        <dbReference type="SAM" id="MobiDB-lite"/>
    </source>
</evidence>
<feature type="region of interest" description="Disordered" evidence="1">
    <location>
        <begin position="21"/>
        <end position="53"/>
    </location>
</feature>
<evidence type="ECO:0000313" key="2">
    <source>
        <dbReference type="EMBL" id="SUZ53161.1"/>
    </source>
</evidence>
<reference evidence="2" key="1">
    <citation type="submission" date="2018-05" db="EMBL/GenBank/DDBJ databases">
        <authorList>
            <person name="Lanie J.A."/>
            <person name="Ng W.-L."/>
            <person name="Kazmierczak K.M."/>
            <person name="Andrzejewski T.M."/>
            <person name="Davidsen T.M."/>
            <person name="Wayne K.J."/>
            <person name="Tettelin H."/>
            <person name="Glass J.I."/>
            <person name="Rusch D."/>
            <person name="Podicherti R."/>
            <person name="Tsui H.-C.T."/>
            <person name="Winkler M.E."/>
        </authorList>
    </citation>
    <scope>NUCLEOTIDE SEQUENCE</scope>
</reference>
<name>A0A381NF26_9ZZZZ</name>